<dbReference type="EMBL" id="LT934120">
    <property type="protein sequence ID" value="VAI37949.1"/>
    <property type="molecule type" value="Genomic_DNA"/>
</dbReference>
<accession>A0A9R0XK14</accession>
<dbReference type="InterPro" id="IPR008974">
    <property type="entry name" value="TRAF-like"/>
</dbReference>
<dbReference type="PROSITE" id="PS50097">
    <property type="entry name" value="BTB"/>
    <property type="match status" value="1"/>
</dbReference>
<evidence type="ECO:0000313" key="6">
    <source>
        <dbReference type="Proteomes" id="UP000324705"/>
    </source>
</evidence>
<evidence type="ECO:0000256" key="1">
    <source>
        <dbReference type="ARBA" id="ARBA00004906"/>
    </source>
</evidence>
<dbReference type="InterPro" id="IPR002083">
    <property type="entry name" value="MATH/TRAF_dom"/>
</dbReference>
<gene>
    <name evidence="5" type="ORF">TRITD_5Bv1G215240</name>
</gene>
<dbReference type="SMART" id="SM00061">
    <property type="entry name" value="MATH"/>
    <property type="match status" value="1"/>
</dbReference>
<feature type="domain" description="MATH" evidence="4">
    <location>
        <begin position="17"/>
        <end position="147"/>
    </location>
</feature>
<comment type="pathway">
    <text evidence="1">Protein modification; protein ubiquitination.</text>
</comment>
<dbReference type="CDD" id="cd00121">
    <property type="entry name" value="MATH"/>
    <property type="match status" value="1"/>
</dbReference>
<dbReference type="Pfam" id="PF22486">
    <property type="entry name" value="MATH_2"/>
    <property type="match status" value="1"/>
</dbReference>
<name>A0A9R0XK14_TRITD</name>
<dbReference type="Gene3D" id="3.30.710.10">
    <property type="entry name" value="Potassium Channel Kv1.1, Chain A"/>
    <property type="match status" value="1"/>
</dbReference>
<evidence type="ECO:0000259" key="4">
    <source>
        <dbReference type="PROSITE" id="PS50144"/>
    </source>
</evidence>
<dbReference type="PANTHER" id="PTHR26379">
    <property type="entry name" value="BTB/POZ AND MATH DOMAIN-CONTAINING PROTEIN 1"/>
    <property type="match status" value="1"/>
</dbReference>
<dbReference type="Pfam" id="PF00651">
    <property type="entry name" value="BTB"/>
    <property type="match status" value="1"/>
</dbReference>
<dbReference type="SUPFAM" id="SSF54695">
    <property type="entry name" value="POZ domain"/>
    <property type="match status" value="1"/>
</dbReference>
<evidence type="ECO:0000256" key="2">
    <source>
        <dbReference type="ARBA" id="ARBA00010846"/>
    </source>
</evidence>
<dbReference type="InterPro" id="IPR045005">
    <property type="entry name" value="BPM1-6"/>
</dbReference>
<organism evidence="5 6">
    <name type="scientific">Triticum turgidum subsp. durum</name>
    <name type="common">Durum wheat</name>
    <name type="synonym">Triticum durum</name>
    <dbReference type="NCBI Taxonomy" id="4567"/>
    <lineage>
        <taxon>Eukaryota</taxon>
        <taxon>Viridiplantae</taxon>
        <taxon>Streptophyta</taxon>
        <taxon>Embryophyta</taxon>
        <taxon>Tracheophyta</taxon>
        <taxon>Spermatophyta</taxon>
        <taxon>Magnoliopsida</taxon>
        <taxon>Liliopsida</taxon>
        <taxon>Poales</taxon>
        <taxon>Poaceae</taxon>
        <taxon>BOP clade</taxon>
        <taxon>Pooideae</taxon>
        <taxon>Triticodae</taxon>
        <taxon>Triticeae</taxon>
        <taxon>Triticinae</taxon>
        <taxon>Triticum</taxon>
    </lineage>
</organism>
<protein>
    <submittedName>
        <fullName evidence="5">Uncharacterized protein</fullName>
    </submittedName>
</protein>
<keyword evidence="6" id="KW-1185">Reference proteome</keyword>
<feature type="domain" description="BTB" evidence="3">
    <location>
        <begin position="176"/>
        <end position="244"/>
    </location>
</feature>
<dbReference type="Gene3D" id="1.25.40.420">
    <property type="match status" value="1"/>
</dbReference>
<dbReference type="PANTHER" id="PTHR26379:SF524">
    <property type="entry name" value="MATH DOMAIN-CONTAINING PROTEIN"/>
    <property type="match status" value="1"/>
</dbReference>
<dbReference type="Proteomes" id="UP000324705">
    <property type="component" value="Chromosome 5B"/>
</dbReference>
<dbReference type="PROSITE" id="PS50144">
    <property type="entry name" value="MATH"/>
    <property type="match status" value="1"/>
</dbReference>
<reference evidence="5 6" key="1">
    <citation type="submission" date="2017-09" db="EMBL/GenBank/DDBJ databases">
        <authorList>
            <consortium name="International Durum Wheat Genome Sequencing Consortium (IDWGSC)"/>
            <person name="Milanesi L."/>
        </authorList>
    </citation>
    <scope>NUCLEOTIDE SEQUENCE [LARGE SCALE GENOMIC DNA]</scope>
    <source>
        <strain evidence="6">cv. Svevo</strain>
    </source>
</reference>
<dbReference type="InterPro" id="IPR056423">
    <property type="entry name" value="BACK_BPM_SPOP"/>
</dbReference>
<proteinExistence type="inferred from homology"/>
<dbReference type="Pfam" id="PF24570">
    <property type="entry name" value="BACK_BPM_SPOP"/>
    <property type="match status" value="1"/>
</dbReference>
<evidence type="ECO:0000259" key="3">
    <source>
        <dbReference type="PROSITE" id="PS50097"/>
    </source>
</evidence>
<dbReference type="InterPro" id="IPR000210">
    <property type="entry name" value="BTB/POZ_dom"/>
</dbReference>
<dbReference type="GO" id="GO:0016567">
    <property type="term" value="P:protein ubiquitination"/>
    <property type="evidence" value="ECO:0007669"/>
    <property type="project" value="InterPro"/>
</dbReference>
<dbReference type="SMART" id="SM00225">
    <property type="entry name" value="BTB"/>
    <property type="match status" value="1"/>
</dbReference>
<dbReference type="SUPFAM" id="SSF49599">
    <property type="entry name" value="TRAF domain-like"/>
    <property type="match status" value="1"/>
</dbReference>
<dbReference type="AlphaFoldDB" id="A0A9R0XK14"/>
<evidence type="ECO:0000313" key="5">
    <source>
        <dbReference type="EMBL" id="VAI37949.1"/>
    </source>
</evidence>
<comment type="similarity">
    <text evidence="2">Belongs to the Tdpoz family.</text>
</comment>
<dbReference type="Gramene" id="TRITD5Bv1G215240.3">
    <property type="protein sequence ID" value="TRITD5Bv1G215240.3"/>
    <property type="gene ID" value="TRITD5Bv1G215240"/>
</dbReference>
<dbReference type="OMA" id="RIACKIN"/>
<dbReference type="Gene3D" id="2.60.210.10">
    <property type="entry name" value="Apoptosis, Tumor Necrosis Factor Receptor Associated Protein 2, Chain A"/>
    <property type="match status" value="1"/>
</dbReference>
<dbReference type="InterPro" id="IPR011333">
    <property type="entry name" value="SKP1/BTB/POZ_sf"/>
</dbReference>
<sequence>MTEKCKISAAMVSGSEERSYVFKVDGYSRAKALLKNGQCVTSDPFSVGGHDWAVEYFPNGYLEDCSDFISVYLFCETADAEDVNAKFTLSVLDKNGEPVPSYSRTSSATRTFSRKVTNWGYNEFIKKADLEASAHLRDDCLTIRCDVTVIHDEETSVPPSDLHRHLGDLLKNKDAADVTFQVGGQPLSAHRCVLAARSSVFKAELFGAMQESSAASPIEICDMEADVFKSLLHFIYTDSVPPEFDVVMAGHLLVAADRYNIGRLKLICEEKLCSHIDSDMVATSLALAEQHGFRRLKEACLKFLATPSNLEAMVAKSDGYEHLKSSCPSLLKEVISTILPAELKVTKDIIMAMWK</sequence>